<dbReference type="Proteomes" id="UP000594262">
    <property type="component" value="Unplaced"/>
</dbReference>
<name>A0A7M5UJJ5_9CNID</name>
<accession>A0A7M5UJJ5</accession>
<dbReference type="GeneID" id="136805077"/>
<dbReference type="FunFam" id="3.90.79.10:FF:000019">
    <property type="entry name" value="Thiamin pyrophosphokinase, putative"/>
    <property type="match status" value="1"/>
</dbReference>
<reference evidence="2" key="1">
    <citation type="submission" date="2021-01" db="UniProtKB">
        <authorList>
            <consortium name="EnsemblMetazoa"/>
        </authorList>
    </citation>
    <scope>IDENTIFICATION</scope>
</reference>
<dbReference type="Pfam" id="PF15916">
    <property type="entry name" value="DUF4743"/>
    <property type="match status" value="1"/>
</dbReference>
<dbReference type="InterPro" id="IPR031804">
    <property type="entry name" value="DUF4743"/>
</dbReference>
<evidence type="ECO:0000259" key="1">
    <source>
        <dbReference type="PROSITE" id="PS51462"/>
    </source>
</evidence>
<dbReference type="PROSITE" id="PS51462">
    <property type="entry name" value="NUDIX"/>
    <property type="match status" value="1"/>
</dbReference>
<evidence type="ECO:0000313" key="2">
    <source>
        <dbReference type="EnsemblMetazoa" id="CLYHEMP010839.1"/>
    </source>
</evidence>
<dbReference type="PANTHER" id="PTHR13622">
    <property type="entry name" value="THIAMIN PYROPHOSPHOKINASE"/>
    <property type="match status" value="1"/>
</dbReference>
<dbReference type="Pfam" id="PF00293">
    <property type="entry name" value="NUDIX"/>
    <property type="match status" value="1"/>
</dbReference>
<dbReference type="AlphaFoldDB" id="A0A7M5UJJ5"/>
<protein>
    <recommendedName>
        <fullName evidence="1">Nudix hydrolase domain-containing protein</fullName>
    </recommendedName>
</protein>
<dbReference type="InterPro" id="IPR000086">
    <property type="entry name" value="NUDIX_hydrolase_dom"/>
</dbReference>
<dbReference type="InterPro" id="IPR015797">
    <property type="entry name" value="NUDIX_hydrolase-like_dom_sf"/>
</dbReference>
<dbReference type="Gene3D" id="3.90.79.10">
    <property type="entry name" value="Nucleoside Triphosphate Pyrophosphohydrolase"/>
    <property type="match status" value="1"/>
</dbReference>
<feature type="domain" description="Nudix hydrolase" evidence="1">
    <location>
        <begin position="183"/>
        <end position="324"/>
    </location>
</feature>
<dbReference type="OrthoDB" id="10261522at2759"/>
<dbReference type="GO" id="GO:0044715">
    <property type="term" value="F:8-oxo-dGDP phosphatase activity"/>
    <property type="evidence" value="ECO:0007669"/>
    <property type="project" value="UniProtKB-ARBA"/>
</dbReference>
<sequence length="353" mass="39873">MLSKRVITIGRKITCTNNKIIRMAIPTAITCDISSTTMDAIDLTTVDKAIKEISWSQGIKDLVDSLHNVDESKDYVPFLLNDAQIGLVSPEVIKEMSKQKAIFIIAKDLLTGKTKFTTMALSLKDREERSTKLACFLRDLKDRDVFPTLRGWRNETYEVKESFNSEVLLDVERSACCLFGFHTYGVHVNGYVKNDQGDVYMWVSRRAKTKPTYPGKLDNTVAGGIASGESVKQTLERECLEEAGITGKFSSQARPAGTISYFLSNELGLHPETEFVYDLELPRSFEPKCNDDEVSDFYLLPIKEVKELISTKEFKPNSALVILDFLIRHGSIKPDEEPHYVEFVKGCHRTLAY</sequence>
<dbReference type="SUPFAM" id="SSF55811">
    <property type="entry name" value="Nudix"/>
    <property type="match status" value="1"/>
</dbReference>
<dbReference type="EnsemblMetazoa" id="CLYHEMT010839.1">
    <property type="protein sequence ID" value="CLYHEMP010839.1"/>
    <property type="gene ID" value="CLYHEMG010839"/>
</dbReference>
<dbReference type="PANTHER" id="PTHR13622:SF8">
    <property type="entry name" value="THIAMIN PYROPHOSPHOKINASE 1"/>
    <property type="match status" value="1"/>
</dbReference>
<dbReference type="CDD" id="cd03676">
    <property type="entry name" value="NUDIX_Tnr3_like"/>
    <property type="match status" value="1"/>
</dbReference>
<proteinExistence type="predicted"/>
<keyword evidence="3" id="KW-1185">Reference proteome</keyword>
<organism evidence="2 3">
    <name type="scientific">Clytia hemisphaerica</name>
    <dbReference type="NCBI Taxonomy" id="252671"/>
    <lineage>
        <taxon>Eukaryota</taxon>
        <taxon>Metazoa</taxon>
        <taxon>Cnidaria</taxon>
        <taxon>Hydrozoa</taxon>
        <taxon>Hydroidolina</taxon>
        <taxon>Leptothecata</taxon>
        <taxon>Obeliida</taxon>
        <taxon>Clytiidae</taxon>
        <taxon>Clytia</taxon>
    </lineage>
</organism>
<evidence type="ECO:0000313" key="3">
    <source>
        <dbReference type="Proteomes" id="UP000594262"/>
    </source>
</evidence>
<dbReference type="RefSeq" id="XP_066917740.1">
    <property type="nucleotide sequence ID" value="XM_067061639.1"/>
</dbReference>